<dbReference type="EC" id="2.7.7.2" evidence="2"/>
<evidence type="ECO:0000256" key="14">
    <source>
        <dbReference type="SAM" id="SignalP"/>
    </source>
</evidence>
<name>A0A6U3S062_9STRA</name>
<evidence type="ECO:0000256" key="9">
    <source>
        <dbReference type="ARBA" id="ARBA00022840"/>
    </source>
</evidence>
<evidence type="ECO:0000259" key="15">
    <source>
        <dbReference type="SMART" id="SM00852"/>
    </source>
</evidence>
<evidence type="ECO:0000256" key="7">
    <source>
        <dbReference type="ARBA" id="ARBA00022741"/>
    </source>
</evidence>
<dbReference type="EMBL" id="HBGN01040919">
    <property type="protein sequence ID" value="CAD9359755.1"/>
    <property type="molecule type" value="Transcribed_RNA"/>
</dbReference>
<keyword evidence="5" id="KW-0808">Transferase</keyword>
<dbReference type="InterPro" id="IPR036425">
    <property type="entry name" value="MoaB/Mog-like_dom_sf"/>
</dbReference>
<gene>
    <name evidence="16" type="ORF">DBRI1063_LOCUS26201</name>
</gene>
<evidence type="ECO:0000256" key="4">
    <source>
        <dbReference type="ARBA" id="ARBA00022643"/>
    </source>
</evidence>
<dbReference type="Gene3D" id="3.40.980.10">
    <property type="entry name" value="MoaB/Mog-like domain"/>
    <property type="match status" value="1"/>
</dbReference>
<evidence type="ECO:0000256" key="6">
    <source>
        <dbReference type="ARBA" id="ARBA00022695"/>
    </source>
</evidence>
<dbReference type="Pfam" id="PF00994">
    <property type="entry name" value="MoCF_biosynth"/>
    <property type="match status" value="1"/>
</dbReference>
<dbReference type="AlphaFoldDB" id="A0A6U3S062"/>
<dbReference type="PANTHER" id="PTHR23293">
    <property type="entry name" value="FAD SYNTHETASE-RELATED FMN ADENYLYLTRANSFERASE"/>
    <property type="match status" value="1"/>
</dbReference>
<evidence type="ECO:0000256" key="2">
    <source>
        <dbReference type="ARBA" id="ARBA00012393"/>
    </source>
</evidence>
<keyword evidence="9" id="KW-0067">ATP-binding</keyword>
<keyword evidence="14" id="KW-0732">Signal</keyword>
<dbReference type="GO" id="GO:0005524">
    <property type="term" value="F:ATP binding"/>
    <property type="evidence" value="ECO:0007669"/>
    <property type="project" value="UniProtKB-KW"/>
</dbReference>
<dbReference type="PANTHER" id="PTHR23293:SF9">
    <property type="entry name" value="FAD SYNTHASE"/>
    <property type="match status" value="1"/>
</dbReference>
<comment type="pathway">
    <text evidence="1">Cofactor biosynthesis; FAD biosynthesis; FAD from FMN: step 1/1.</text>
</comment>
<dbReference type="SMART" id="SM00852">
    <property type="entry name" value="MoCF_biosynth"/>
    <property type="match status" value="1"/>
</dbReference>
<keyword evidence="7" id="KW-0547">Nucleotide-binding</keyword>
<dbReference type="SUPFAM" id="SSF52402">
    <property type="entry name" value="Adenine nucleotide alpha hydrolases-like"/>
    <property type="match status" value="1"/>
</dbReference>
<dbReference type="SUPFAM" id="SSF53218">
    <property type="entry name" value="Molybdenum cofactor biosynthesis proteins"/>
    <property type="match status" value="1"/>
</dbReference>
<keyword evidence="8" id="KW-0274">FAD</keyword>
<accession>A0A6U3S062</accession>
<comment type="catalytic activity">
    <reaction evidence="12">
        <text>FMN + ATP + H(+) = FAD + diphosphate</text>
        <dbReference type="Rhea" id="RHEA:17237"/>
        <dbReference type="ChEBI" id="CHEBI:15378"/>
        <dbReference type="ChEBI" id="CHEBI:30616"/>
        <dbReference type="ChEBI" id="CHEBI:33019"/>
        <dbReference type="ChEBI" id="CHEBI:57692"/>
        <dbReference type="ChEBI" id="CHEBI:58210"/>
        <dbReference type="EC" id="2.7.7.2"/>
    </reaction>
</comment>
<sequence length="758" mass="83952">MRDISLLLILSSVVLLKTCASFSIPSPSITSSVVASVIKTRKHKDFTTIEGFQKDTFWNRKRHHLLTLSAGVSMKEEAINGGIHPNWRVWRRAFFNQEDDAQMLSPFTHTSSSPPSAATWSKEQYEESLFLYQQFSSCTDAYLSPLIKDALHTLENAYRLYGPLNVIGSYNGGKDAVVILHLMRAAHAKHCSEHYSSSPKSIPRPRVIYFEHEDEFLEILTLLNETVSKFDLDMLAFEQGIKFGEGLSELVTKNYHNRCDAGTASSPFPMAFVLGTRKADPNAGSQGKFAPSSHYMPPFMRINPVVEWEYGHVWHFLRLFQLPYCSLYDEGYTSLGTVHDTIPCPALAKASIGKGQEYFPAYMLRDWDQERAGRIVVPKPKTTANSPSKTGTTTPNITISQSSSVVSLDEKAQSSSSVEPQSDNNNTSNIDDADLSIDSDATTLQKTVGLIIIGDEILKGLVTDANTHAAAIALREKNVPLSRVVVCSDNHDDIVEEIQRMFSEVDVIVTSGGVGPTHDDVTIKSVSTALGREMIFHEEMSKLLQEKMTFGDDDDDGKEEKMTEAQIKMATLPESSKLRYLSKSEEWPVLQCHNIFVLPGVPQFFESKIKALAEYLSSDHIEKSEVFKVVLSIGETSIVNILNQVVSEHPHVSFGSYPFVGHPQYKTVVTLEGKAIDDGTIGGAIGDGNGRMSQRALLRRMSSSKARSSLSLSMTSTETVLFTKEEMDVHVRLALADLVNGMPEGSVLRVDNNDDLAF</sequence>
<protein>
    <recommendedName>
        <fullName evidence="2">FAD synthase</fullName>
        <ecNumber evidence="2">2.7.7.2</ecNumber>
    </recommendedName>
    <alternativeName>
        <fullName evidence="10">FAD pyrophosphorylase</fullName>
    </alternativeName>
    <alternativeName>
        <fullName evidence="11">FMN adenylyltransferase</fullName>
    </alternativeName>
</protein>
<dbReference type="Pfam" id="PF01507">
    <property type="entry name" value="PAPS_reduct"/>
    <property type="match status" value="1"/>
</dbReference>
<feature type="domain" description="MoaB/Mog" evidence="15">
    <location>
        <begin position="449"/>
        <end position="619"/>
    </location>
</feature>
<feature type="signal peptide" evidence="14">
    <location>
        <begin position="1"/>
        <end position="21"/>
    </location>
</feature>
<dbReference type="InterPro" id="IPR002500">
    <property type="entry name" value="PAPS_reduct_dom"/>
</dbReference>
<evidence type="ECO:0000256" key="3">
    <source>
        <dbReference type="ARBA" id="ARBA00022630"/>
    </source>
</evidence>
<keyword evidence="3" id="KW-0285">Flavoprotein</keyword>
<dbReference type="GO" id="GO:0006747">
    <property type="term" value="P:FAD biosynthetic process"/>
    <property type="evidence" value="ECO:0007669"/>
    <property type="project" value="TreeGrafter"/>
</dbReference>
<evidence type="ECO:0000256" key="10">
    <source>
        <dbReference type="ARBA" id="ARBA00031145"/>
    </source>
</evidence>
<dbReference type="InterPro" id="IPR001453">
    <property type="entry name" value="MoaB/Mog_dom"/>
</dbReference>
<feature type="chain" id="PRO_5030160122" description="FAD synthase" evidence="14">
    <location>
        <begin position="22"/>
        <end position="758"/>
    </location>
</feature>
<dbReference type="Gene3D" id="3.40.50.620">
    <property type="entry name" value="HUPs"/>
    <property type="match status" value="1"/>
</dbReference>
<feature type="compositionally biased region" description="Polar residues" evidence="13">
    <location>
        <begin position="382"/>
        <end position="406"/>
    </location>
</feature>
<dbReference type="GO" id="GO:0003919">
    <property type="term" value="F:FMN adenylyltransferase activity"/>
    <property type="evidence" value="ECO:0007669"/>
    <property type="project" value="UniProtKB-EC"/>
</dbReference>
<organism evidence="16">
    <name type="scientific">Ditylum brightwellii</name>
    <dbReference type="NCBI Taxonomy" id="49249"/>
    <lineage>
        <taxon>Eukaryota</taxon>
        <taxon>Sar</taxon>
        <taxon>Stramenopiles</taxon>
        <taxon>Ochrophyta</taxon>
        <taxon>Bacillariophyta</taxon>
        <taxon>Mediophyceae</taxon>
        <taxon>Lithodesmiophycidae</taxon>
        <taxon>Lithodesmiales</taxon>
        <taxon>Lithodesmiaceae</taxon>
        <taxon>Ditylum</taxon>
    </lineage>
</organism>
<proteinExistence type="predicted"/>
<dbReference type="InterPro" id="IPR056596">
    <property type="entry name" value="FLAD1_M"/>
</dbReference>
<evidence type="ECO:0000256" key="11">
    <source>
        <dbReference type="ARBA" id="ARBA00031871"/>
    </source>
</evidence>
<evidence type="ECO:0000256" key="13">
    <source>
        <dbReference type="SAM" id="MobiDB-lite"/>
    </source>
</evidence>
<dbReference type="CDD" id="cd23948">
    <property type="entry name" value="FAD_synthase"/>
    <property type="match status" value="1"/>
</dbReference>
<feature type="region of interest" description="Disordered" evidence="13">
    <location>
        <begin position="375"/>
        <end position="434"/>
    </location>
</feature>
<feature type="compositionally biased region" description="Polar residues" evidence="13">
    <location>
        <begin position="413"/>
        <end position="429"/>
    </location>
</feature>
<evidence type="ECO:0000256" key="1">
    <source>
        <dbReference type="ARBA" id="ARBA00004726"/>
    </source>
</evidence>
<evidence type="ECO:0000256" key="5">
    <source>
        <dbReference type="ARBA" id="ARBA00022679"/>
    </source>
</evidence>
<reference evidence="16" key="1">
    <citation type="submission" date="2021-01" db="EMBL/GenBank/DDBJ databases">
        <authorList>
            <person name="Corre E."/>
            <person name="Pelletier E."/>
            <person name="Niang G."/>
            <person name="Scheremetjew M."/>
            <person name="Finn R."/>
            <person name="Kale V."/>
            <person name="Holt S."/>
            <person name="Cochrane G."/>
            <person name="Meng A."/>
            <person name="Brown T."/>
            <person name="Cohen L."/>
        </authorList>
    </citation>
    <scope>NUCLEOTIDE SEQUENCE</scope>
    <source>
        <strain evidence="16">Pop2</strain>
    </source>
</reference>
<keyword evidence="4" id="KW-0288">FMN</keyword>
<keyword evidence="6" id="KW-0548">Nucleotidyltransferase</keyword>
<evidence type="ECO:0000256" key="12">
    <source>
        <dbReference type="ARBA" id="ARBA00049494"/>
    </source>
</evidence>
<evidence type="ECO:0000256" key="8">
    <source>
        <dbReference type="ARBA" id="ARBA00022827"/>
    </source>
</evidence>
<evidence type="ECO:0000313" key="16">
    <source>
        <dbReference type="EMBL" id="CAD9359755.1"/>
    </source>
</evidence>
<dbReference type="InterPro" id="IPR014729">
    <property type="entry name" value="Rossmann-like_a/b/a_fold"/>
</dbReference>
<dbReference type="Pfam" id="PF24102">
    <property type="entry name" value="FLAD1_M"/>
    <property type="match status" value="1"/>
</dbReference>